<comment type="subcellular location">
    <subcellularLocation>
        <location evidence="1">Cell membrane</location>
        <topology evidence="1">Multi-pass membrane protein</topology>
    </subcellularLocation>
</comment>
<accession>A0A1C3VRM4</accession>
<evidence type="ECO:0000256" key="7">
    <source>
        <dbReference type="SAM" id="Phobius"/>
    </source>
</evidence>
<proteinExistence type="inferred from homology"/>
<dbReference type="STRING" id="52131.GA0061100_107308"/>
<dbReference type="Pfam" id="PF02417">
    <property type="entry name" value="Chromate_transp"/>
    <property type="match status" value="1"/>
</dbReference>
<keyword evidence="4 7" id="KW-0812">Transmembrane</keyword>
<dbReference type="EMBL" id="FMAC01000007">
    <property type="protein sequence ID" value="SCB30453.1"/>
    <property type="molecule type" value="Genomic_DNA"/>
</dbReference>
<dbReference type="GO" id="GO:0015109">
    <property type="term" value="F:chromate transmembrane transporter activity"/>
    <property type="evidence" value="ECO:0007669"/>
    <property type="project" value="InterPro"/>
</dbReference>
<dbReference type="InterPro" id="IPR003370">
    <property type="entry name" value="Chromate_transpt"/>
</dbReference>
<keyword evidence="5 7" id="KW-1133">Transmembrane helix</keyword>
<keyword evidence="6 7" id="KW-0472">Membrane</keyword>
<keyword evidence="3" id="KW-1003">Cell membrane</keyword>
<dbReference type="Proteomes" id="UP000186228">
    <property type="component" value="Unassembled WGS sequence"/>
</dbReference>
<feature type="transmembrane region" description="Helical" evidence="7">
    <location>
        <begin position="138"/>
        <end position="159"/>
    </location>
</feature>
<feature type="transmembrane region" description="Helical" evidence="7">
    <location>
        <begin position="37"/>
        <end position="56"/>
    </location>
</feature>
<comment type="similarity">
    <text evidence="2">Belongs to the chromate ion transporter (CHR) (TC 2.A.51) family.</text>
</comment>
<dbReference type="GO" id="GO:0005886">
    <property type="term" value="C:plasma membrane"/>
    <property type="evidence" value="ECO:0007669"/>
    <property type="project" value="UniProtKB-SubCell"/>
</dbReference>
<dbReference type="RefSeq" id="WP_244557929.1">
    <property type="nucleotide sequence ID" value="NZ_FMAC01000007.1"/>
</dbReference>
<organism evidence="8 9">
    <name type="scientific">Rhizobium hainanense</name>
    <dbReference type="NCBI Taxonomy" id="52131"/>
    <lineage>
        <taxon>Bacteria</taxon>
        <taxon>Pseudomonadati</taxon>
        <taxon>Pseudomonadota</taxon>
        <taxon>Alphaproteobacteria</taxon>
        <taxon>Hyphomicrobiales</taxon>
        <taxon>Rhizobiaceae</taxon>
        <taxon>Rhizobium/Agrobacterium group</taxon>
        <taxon>Rhizobium</taxon>
    </lineage>
</organism>
<keyword evidence="9" id="KW-1185">Reference proteome</keyword>
<sequence length="205" mass="21885">MKAYFAALFDIKHIGQDMDAISPHSTVQREEPTVAELFFGFFKLGLIGFGGVLPLARRMVVEDRKWLTGEEFTELLGLCQFLPGGNIINMSVAIGSKFQGVAGAFSALFGLIVAPTAIVIGLGVIYDQFNSDPRIQHMFAGLAAAAAGLLISMAVKIVLPLRRRPVALVIAAVCFAAIAIAGLPLLPTMLVLAPLSMIATWKLES</sequence>
<reference evidence="9" key="1">
    <citation type="submission" date="2016-08" db="EMBL/GenBank/DDBJ databases">
        <authorList>
            <person name="Varghese N."/>
            <person name="Submissions Spin"/>
        </authorList>
    </citation>
    <scope>NUCLEOTIDE SEQUENCE [LARGE SCALE GENOMIC DNA]</scope>
    <source>
        <strain evidence="9">CCBAU 57015</strain>
    </source>
</reference>
<evidence type="ECO:0000256" key="5">
    <source>
        <dbReference type="ARBA" id="ARBA00022989"/>
    </source>
</evidence>
<dbReference type="PANTHER" id="PTHR43663:SF1">
    <property type="entry name" value="CHROMATE TRANSPORTER"/>
    <property type="match status" value="1"/>
</dbReference>
<feature type="transmembrane region" description="Helical" evidence="7">
    <location>
        <begin position="166"/>
        <end position="186"/>
    </location>
</feature>
<protein>
    <submittedName>
        <fullName evidence="8">Chromate transporter</fullName>
    </submittedName>
</protein>
<evidence type="ECO:0000256" key="3">
    <source>
        <dbReference type="ARBA" id="ARBA00022475"/>
    </source>
</evidence>
<evidence type="ECO:0000256" key="2">
    <source>
        <dbReference type="ARBA" id="ARBA00005262"/>
    </source>
</evidence>
<evidence type="ECO:0000313" key="8">
    <source>
        <dbReference type="EMBL" id="SCB30453.1"/>
    </source>
</evidence>
<evidence type="ECO:0000256" key="6">
    <source>
        <dbReference type="ARBA" id="ARBA00023136"/>
    </source>
</evidence>
<feature type="transmembrane region" description="Helical" evidence="7">
    <location>
        <begin position="100"/>
        <end position="126"/>
    </location>
</feature>
<dbReference type="PANTHER" id="PTHR43663">
    <property type="entry name" value="CHROMATE TRANSPORT PROTEIN-RELATED"/>
    <property type="match status" value="1"/>
</dbReference>
<evidence type="ECO:0000256" key="4">
    <source>
        <dbReference type="ARBA" id="ARBA00022692"/>
    </source>
</evidence>
<gene>
    <name evidence="8" type="ORF">GA0061100_107308</name>
</gene>
<name>A0A1C3VRM4_9HYPH</name>
<evidence type="ECO:0000256" key="1">
    <source>
        <dbReference type="ARBA" id="ARBA00004651"/>
    </source>
</evidence>
<dbReference type="InterPro" id="IPR052518">
    <property type="entry name" value="CHR_Transporter"/>
</dbReference>
<dbReference type="AlphaFoldDB" id="A0A1C3VRM4"/>
<evidence type="ECO:0000313" key="9">
    <source>
        <dbReference type="Proteomes" id="UP000186228"/>
    </source>
</evidence>